<dbReference type="Proteomes" id="UP000277204">
    <property type="component" value="Unassembled WGS sequence"/>
</dbReference>
<reference evidence="1 2" key="1">
    <citation type="submission" date="2018-11" db="EMBL/GenBank/DDBJ databases">
        <authorList>
            <consortium name="Pathogen Informatics"/>
        </authorList>
    </citation>
    <scope>NUCLEOTIDE SEQUENCE [LARGE SCALE GENOMIC DNA]</scope>
    <source>
        <strain evidence="1 2">Zambia</strain>
    </source>
</reference>
<sequence length="238" mass="28180">MFLHYKHFLKSITSVIKRPKSAFAVTKELKQKEHEQLLCNNTNNNNLFNQSMKQNISTIEHQTRQVKVTNDNNTTTNTTSTTTTNNNTNNIDYSKILTNQYFYQSSNDINQFKYYLLKQIHYLKRNQFNHKQNVQSIKDTYIDLDIKYNNNNNNNNNNIVTNYNELDQLDIFINDNINKSYKMNSSNIHKLRSYSAPSINRKLSDFSNFNIQFMNHWKQDNEQCINLNSIQLPNLIVS</sequence>
<evidence type="ECO:0000313" key="2">
    <source>
        <dbReference type="Proteomes" id="UP000277204"/>
    </source>
</evidence>
<evidence type="ECO:0000313" key="1">
    <source>
        <dbReference type="EMBL" id="VDO97449.1"/>
    </source>
</evidence>
<dbReference type="STRING" id="48269.A0A183M728"/>
<keyword evidence="2" id="KW-1185">Reference proteome</keyword>
<gene>
    <name evidence="1" type="ORF">SMRZ_LOCUS11854</name>
</gene>
<dbReference type="EMBL" id="UZAI01006953">
    <property type="protein sequence ID" value="VDO97449.1"/>
    <property type="molecule type" value="Genomic_DNA"/>
</dbReference>
<proteinExistence type="predicted"/>
<name>A0A183M728_9TREM</name>
<protein>
    <submittedName>
        <fullName evidence="1">Uncharacterized protein</fullName>
    </submittedName>
</protein>
<accession>A0A183M728</accession>
<dbReference type="AlphaFoldDB" id="A0A183M728"/>
<organism evidence="1 2">
    <name type="scientific">Schistosoma margrebowiei</name>
    <dbReference type="NCBI Taxonomy" id="48269"/>
    <lineage>
        <taxon>Eukaryota</taxon>
        <taxon>Metazoa</taxon>
        <taxon>Spiralia</taxon>
        <taxon>Lophotrochozoa</taxon>
        <taxon>Platyhelminthes</taxon>
        <taxon>Trematoda</taxon>
        <taxon>Digenea</taxon>
        <taxon>Strigeidida</taxon>
        <taxon>Schistosomatoidea</taxon>
        <taxon>Schistosomatidae</taxon>
        <taxon>Schistosoma</taxon>
    </lineage>
</organism>